<dbReference type="SUPFAM" id="SSF142695">
    <property type="entry name" value="RibA-like"/>
    <property type="match status" value="1"/>
</dbReference>
<dbReference type="STRING" id="649638.Trad_0268"/>
<evidence type="ECO:0000256" key="5">
    <source>
        <dbReference type="ARBA" id="ARBA00004904"/>
    </source>
</evidence>
<dbReference type="InterPro" id="IPR000422">
    <property type="entry name" value="DHBP_synthase_RibB"/>
</dbReference>
<evidence type="ECO:0000256" key="13">
    <source>
        <dbReference type="ARBA" id="ARBA00023134"/>
    </source>
</evidence>
<comment type="cofactor">
    <cofactor evidence="18">
        <name>Mg(2+)</name>
        <dbReference type="ChEBI" id="CHEBI:18420"/>
    </cofactor>
    <cofactor evidence="18">
        <name>Mn(2+)</name>
        <dbReference type="ChEBI" id="CHEBI:29035"/>
    </cofactor>
    <text evidence="18">Binds 2 divalent metal cations per subunit. Magnesium or manganese.</text>
</comment>
<reference evidence="20 21" key="2">
    <citation type="journal article" date="2011" name="Stand. Genomic Sci.">
        <title>Complete genome sequence of Truepera radiovictrix type strain (RQ-24).</title>
        <authorList>
            <person name="Ivanova N."/>
            <person name="Rohde C."/>
            <person name="Munk C."/>
            <person name="Nolan M."/>
            <person name="Lucas S."/>
            <person name="Del Rio T.G."/>
            <person name="Tice H."/>
            <person name="Deshpande S."/>
            <person name="Cheng J.F."/>
            <person name="Tapia R."/>
            <person name="Han C."/>
            <person name="Goodwin L."/>
            <person name="Pitluck S."/>
            <person name="Liolios K."/>
            <person name="Mavromatis K."/>
            <person name="Mikhailova N."/>
            <person name="Pati A."/>
            <person name="Chen A."/>
            <person name="Palaniappan K."/>
            <person name="Land M."/>
            <person name="Hauser L."/>
            <person name="Chang Y.J."/>
            <person name="Jeffries C.D."/>
            <person name="Brambilla E."/>
            <person name="Rohde M."/>
            <person name="Goker M."/>
            <person name="Tindall B.J."/>
            <person name="Woyke T."/>
            <person name="Bristow J."/>
            <person name="Eisen J.A."/>
            <person name="Markowitz V."/>
            <person name="Hugenholtz P."/>
            <person name="Kyrpides N.C."/>
            <person name="Klenk H.P."/>
            <person name="Lapidus A."/>
        </authorList>
    </citation>
    <scope>NUCLEOTIDE SEQUENCE [LARGE SCALE GENOMIC DNA]</scope>
    <source>
        <strain evidence="21">DSM 17093 / CIP 108686 / LMG 22925 / RQ-24</strain>
    </source>
</reference>
<evidence type="ECO:0000256" key="3">
    <source>
        <dbReference type="ARBA" id="ARBA00002284"/>
    </source>
</evidence>
<reference evidence="21" key="1">
    <citation type="submission" date="2010-05" db="EMBL/GenBank/DDBJ databases">
        <title>The complete genome of Truepera radiovictris DSM 17093.</title>
        <authorList>
            <consortium name="US DOE Joint Genome Institute (JGI-PGF)"/>
            <person name="Lucas S."/>
            <person name="Copeland A."/>
            <person name="Lapidus A."/>
            <person name="Glavina del Rio T."/>
            <person name="Dalin E."/>
            <person name="Tice H."/>
            <person name="Bruce D."/>
            <person name="Goodwin L."/>
            <person name="Pitluck S."/>
            <person name="Kyrpides N."/>
            <person name="Mavromatis K."/>
            <person name="Ovchinnikova G."/>
            <person name="Munk A.C."/>
            <person name="Detter J.C."/>
            <person name="Han C."/>
            <person name="Tapia R."/>
            <person name="Land M."/>
            <person name="Hauser L."/>
            <person name="Markowitz V."/>
            <person name="Cheng J.-F."/>
            <person name="Hugenholtz P."/>
            <person name="Woyke T."/>
            <person name="Wu D."/>
            <person name="Tindall B."/>
            <person name="Pomrenke H.G."/>
            <person name="Brambilla E."/>
            <person name="Klenk H.-P."/>
            <person name="Eisen J.A."/>
        </authorList>
    </citation>
    <scope>NUCLEOTIDE SEQUENCE [LARGE SCALE GENOMIC DNA]</scope>
    <source>
        <strain evidence="21">DSM 17093 / CIP 108686 / LMG 22925 / RQ-24</strain>
    </source>
</reference>
<organism evidence="20 21">
    <name type="scientific">Truepera radiovictrix (strain DSM 17093 / CIP 108686 / LMG 22925 / RQ-24)</name>
    <dbReference type="NCBI Taxonomy" id="649638"/>
    <lineage>
        <taxon>Bacteria</taxon>
        <taxon>Thermotogati</taxon>
        <taxon>Deinococcota</taxon>
        <taxon>Deinococci</taxon>
        <taxon>Trueperales</taxon>
        <taxon>Trueperaceae</taxon>
        <taxon>Truepera</taxon>
    </lineage>
</organism>
<feature type="binding site" evidence="18">
    <location>
        <position position="372"/>
    </location>
    <ligand>
        <name>GTP</name>
        <dbReference type="ChEBI" id="CHEBI:37565"/>
    </ligand>
</feature>
<keyword evidence="11 18" id="KW-0862">Zinc</keyword>
<feature type="binding site" evidence="18">
    <location>
        <begin position="267"/>
        <end position="271"/>
    </location>
    <ligand>
        <name>GTP</name>
        <dbReference type="ChEBI" id="CHEBI:37565"/>
    </ligand>
</feature>
<comment type="function">
    <text evidence="3 18">Catalyzes the conversion of D-ribulose 5-phosphate to formate and 3,4-dihydroxy-2-butanone 4-phosphate.</text>
</comment>
<keyword evidence="10 18" id="KW-0378">Hydrolase</keyword>
<evidence type="ECO:0000256" key="7">
    <source>
        <dbReference type="ARBA" id="ARBA00022619"/>
    </source>
</evidence>
<comment type="cofactor">
    <cofactor evidence="18">
        <name>Zn(2+)</name>
        <dbReference type="ChEBI" id="CHEBI:29105"/>
    </cofactor>
    <text evidence="18">Binds 1 zinc ion per subunit.</text>
</comment>
<dbReference type="HAMAP" id="MF_01283">
    <property type="entry name" value="RibBA"/>
    <property type="match status" value="1"/>
</dbReference>
<dbReference type="FunFam" id="3.90.870.10:FF:000001">
    <property type="entry name" value="Riboflavin biosynthesis protein RibBA"/>
    <property type="match status" value="1"/>
</dbReference>
<comment type="pathway">
    <text evidence="4 18">Cofactor biosynthesis; riboflavin biosynthesis; 5-amino-6-(D-ribitylamino)uracil from GTP: step 1/4.</text>
</comment>
<feature type="binding site" evidence="18">
    <location>
        <position position="283"/>
    </location>
    <ligand>
        <name>Zn(2+)</name>
        <dbReference type="ChEBI" id="CHEBI:29105"/>
        <note>catalytic</note>
    </ligand>
</feature>
<dbReference type="GO" id="GO:0003935">
    <property type="term" value="F:GTP cyclohydrolase II activity"/>
    <property type="evidence" value="ECO:0007669"/>
    <property type="project" value="UniProtKB-UniRule"/>
</dbReference>
<evidence type="ECO:0000256" key="8">
    <source>
        <dbReference type="ARBA" id="ARBA00022723"/>
    </source>
</evidence>
<comment type="function">
    <text evidence="18">Catalyzes the conversion of GTP to 2,5-diamino-6-ribosylamino-4(3H)-pyrimidinone 5'-phosphate (DARP), formate and pyrophosphate.</text>
</comment>
<protein>
    <recommendedName>
        <fullName evidence="18">Riboflavin biosynthesis protein RibBA</fullName>
    </recommendedName>
    <domain>
        <recommendedName>
            <fullName evidence="18">3,4-dihydroxy-2-butanone 4-phosphate synthase</fullName>
            <shortName evidence="18">DHBP synthase</shortName>
            <ecNumber evidence="18">4.1.99.12</ecNumber>
        </recommendedName>
    </domain>
    <domain>
        <recommendedName>
            <fullName evidence="18">GTP cyclohydrolase-2</fullName>
            <ecNumber evidence="18">3.5.4.25</ecNumber>
        </recommendedName>
        <alternativeName>
            <fullName evidence="18">GTP cyclohydrolase II</fullName>
        </alternativeName>
    </domain>
</protein>
<dbReference type="InterPro" id="IPR016299">
    <property type="entry name" value="Riboflavin_synth_RibBA"/>
</dbReference>
<evidence type="ECO:0000256" key="16">
    <source>
        <dbReference type="ARBA" id="ARBA00023268"/>
    </source>
</evidence>
<name>D7CR08_TRURR</name>
<dbReference type="EC" id="3.5.4.25" evidence="18"/>
<evidence type="ECO:0000256" key="17">
    <source>
        <dbReference type="ARBA" id="ARBA00049295"/>
    </source>
</evidence>
<dbReference type="GO" id="GO:0008270">
    <property type="term" value="F:zinc ion binding"/>
    <property type="evidence" value="ECO:0007669"/>
    <property type="project" value="UniProtKB-UniRule"/>
</dbReference>
<feature type="site" description="Essential for DHBP synthase activity" evidence="18">
    <location>
        <position position="141"/>
    </location>
</feature>
<dbReference type="HAMAP" id="MF_00179">
    <property type="entry name" value="RibA"/>
    <property type="match status" value="1"/>
</dbReference>
<evidence type="ECO:0000256" key="4">
    <source>
        <dbReference type="ARBA" id="ARBA00004853"/>
    </source>
</evidence>
<feature type="region of interest" description="GTP cyclohydrolase II" evidence="18">
    <location>
        <begin position="217"/>
        <end position="439"/>
    </location>
</feature>
<dbReference type="GO" id="GO:0005525">
    <property type="term" value="F:GTP binding"/>
    <property type="evidence" value="ECO:0007669"/>
    <property type="project" value="UniProtKB-KW"/>
</dbReference>
<feature type="binding site" evidence="18">
    <location>
        <position position="179"/>
    </location>
    <ligand>
        <name>D-ribulose 5-phosphate</name>
        <dbReference type="ChEBI" id="CHEBI:58121"/>
    </ligand>
</feature>
<evidence type="ECO:0000256" key="2">
    <source>
        <dbReference type="ARBA" id="ARBA00001936"/>
    </source>
</evidence>
<dbReference type="PIRSF" id="PIRSF001259">
    <property type="entry name" value="RibA"/>
    <property type="match status" value="1"/>
</dbReference>
<keyword evidence="8 18" id="KW-0479">Metal-binding</keyword>
<comment type="similarity">
    <text evidence="6 18">In the N-terminal section; belongs to the DHBP synthase family.</text>
</comment>
<dbReference type="NCBIfam" id="NF006803">
    <property type="entry name" value="PRK09311.1"/>
    <property type="match status" value="1"/>
</dbReference>
<dbReference type="CDD" id="cd00641">
    <property type="entry name" value="GTP_cyclohydro2"/>
    <property type="match status" value="1"/>
</dbReference>
<dbReference type="NCBIfam" id="NF001591">
    <property type="entry name" value="PRK00393.1"/>
    <property type="match status" value="1"/>
</dbReference>
<dbReference type="AlphaFoldDB" id="D7CR08"/>
<dbReference type="Pfam" id="PF00926">
    <property type="entry name" value="DHBP_synthase"/>
    <property type="match status" value="1"/>
</dbReference>
<dbReference type="UniPathway" id="UPA00275">
    <property type="reaction ID" value="UER00399"/>
</dbReference>
<keyword evidence="7 18" id="KW-0686">Riboflavin biosynthesis</keyword>
<dbReference type="NCBIfam" id="TIGR00505">
    <property type="entry name" value="ribA"/>
    <property type="match status" value="1"/>
</dbReference>
<feature type="binding site" evidence="18">
    <location>
        <position position="158"/>
    </location>
    <ligand>
        <name>Mg(2+)</name>
        <dbReference type="ChEBI" id="CHEBI:18420"/>
        <label>2</label>
    </ligand>
</feature>
<gene>
    <name evidence="18" type="primary">ribBA</name>
    <name evidence="20" type="ordered locus">Trad_0268</name>
</gene>
<dbReference type="Proteomes" id="UP000000379">
    <property type="component" value="Chromosome"/>
</dbReference>
<dbReference type="InterPro" id="IPR032677">
    <property type="entry name" value="GTP_cyclohydro_II"/>
</dbReference>
<dbReference type="EC" id="4.1.99.12" evidence="18"/>
<proteinExistence type="inferred from homology"/>
<dbReference type="InterPro" id="IPR036144">
    <property type="entry name" value="RibA-like_sf"/>
</dbReference>
<evidence type="ECO:0000256" key="10">
    <source>
        <dbReference type="ARBA" id="ARBA00022801"/>
    </source>
</evidence>
<evidence type="ECO:0000256" key="15">
    <source>
        <dbReference type="ARBA" id="ARBA00023239"/>
    </source>
</evidence>
<evidence type="ECO:0000256" key="9">
    <source>
        <dbReference type="ARBA" id="ARBA00022741"/>
    </source>
</evidence>
<feature type="site" description="Essential for DHBP synthase activity" evidence="18">
    <location>
        <position position="179"/>
    </location>
</feature>
<dbReference type="HAMAP" id="MF_00180">
    <property type="entry name" value="RibB"/>
    <property type="match status" value="1"/>
</dbReference>
<keyword evidence="21" id="KW-1185">Reference proteome</keyword>
<comment type="cofactor">
    <cofactor evidence="2">
        <name>Mn(2+)</name>
        <dbReference type="ChEBI" id="CHEBI:29035"/>
    </cofactor>
</comment>
<dbReference type="EMBL" id="CP002049">
    <property type="protein sequence ID" value="ADI13408.1"/>
    <property type="molecule type" value="Genomic_DNA"/>
</dbReference>
<dbReference type="GO" id="GO:0030145">
    <property type="term" value="F:manganese ion binding"/>
    <property type="evidence" value="ECO:0007669"/>
    <property type="project" value="UniProtKB-UniRule"/>
</dbReference>
<dbReference type="eggNOG" id="COG0807">
    <property type="taxonomic scope" value="Bacteria"/>
</dbReference>
<keyword evidence="14 18" id="KW-0464">Manganese</keyword>
<comment type="similarity">
    <text evidence="18">In the C-terminal section; belongs to the GTP cyclohydrolase II family.</text>
</comment>
<dbReference type="SUPFAM" id="SSF55821">
    <property type="entry name" value="YrdC/RibB"/>
    <property type="match status" value="1"/>
</dbReference>
<evidence type="ECO:0000256" key="18">
    <source>
        <dbReference type="HAMAP-Rule" id="MF_01283"/>
    </source>
</evidence>
<feature type="binding site" evidence="18">
    <location>
        <position position="367"/>
    </location>
    <ligand>
        <name>GTP</name>
        <dbReference type="ChEBI" id="CHEBI:37565"/>
    </ligand>
</feature>
<dbReference type="GO" id="GO:0000287">
    <property type="term" value="F:magnesium ion binding"/>
    <property type="evidence" value="ECO:0007669"/>
    <property type="project" value="UniProtKB-UniRule"/>
</dbReference>
<feature type="active site" description="Proton acceptor; for GTP cyclohydrolase activity" evidence="18">
    <location>
        <position position="344"/>
    </location>
</feature>
<keyword evidence="13 18" id="KW-0342">GTP-binding</keyword>
<dbReference type="PANTHER" id="PTHR21327:SF18">
    <property type="entry name" value="3,4-DIHYDROXY-2-BUTANONE 4-PHOSPHATE SYNTHASE"/>
    <property type="match status" value="1"/>
</dbReference>
<feature type="binding site" evidence="18">
    <location>
        <position position="43"/>
    </location>
    <ligand>
        <name>Mg(2+)</name>
        <dbReference type="ChEBI" id="CHEBI:18420"/>
        <label>1</label>
    </ligand>
</feature>
<evidence type="ECO:0000256" key="11">
    <source>
        <dbReference type="ARBA" id="ARBA00022833"/>
    </source>
</evidence>
<dbReference type="GO" id="GO:0005829">
    <property type="term" value="C:cytosol"/>
    <property type="evidence" value="ECO:0007669"/>
    <property type="project" value="TreeGrafter"/>
</dbReference>
<keyword evidence="16 18" id="KW-0511">Multifunctional enzyme</keyword>
<comment type="pathway">
    <text evidence="5 18">Cofactor biosynthesis; riboflavin biosynthesis; 2-hydroxy-3-oxobutyl phosphate from D-ribulose 5-phosphate: step 1/1.</text>
</comment>
<feature type="binding site" evidence="18">
    <location>
        <position position="285"/>
    </location>
    <ligand>
        <name>Zn(2+)</name>
        <dbReference type="ChEBI" id="CHEBI:29105"/>
        <note>catalytic</note>
    </ligand>
</feature>
<dbReference type="eggNOG" id="COG0108">
    <property type="taxonomic scope" value="Bacteria"/>
</dbReference>
<keyword evidence="12 18" id="KW-0460">Magnesium</keyword>
<accession>D7CR08</accession>
<dbReference type="FunFam" id="3.40.50.10990:FF:000002">
    <property type="entry name" value="GTP cyclohydrolase-2"/>
    <property type="match status" value="1"/>
</dbReference>
<dbReference type="KEGG" id="tra:Trad_0268"/>
<dbReference type="NCBIfam" id="TIGR00506">
    <property type="entry name" value="ribB"/>
    <property type="match status" value="1"/>
</dbReference>
<dbReference type="InterPro" id="IPR000926">
    <property type="entry name" value="RibA"/>
</dbReference>
<evidence type="ECO:0000313" key="21">
    <source>
        <dbReference type="Proteomes" id="UP000000379"/>
    </source>
</evidence>
<sequence>MSAEPMPATHPDDLRAQLATVPELLNELRAGRPVIIVDDPDRENEGDLVIPAEKVTPELMAFTIKHTGGVVCLAMTNALADHLELPLMVKHNTAKRETAYTISIEAREGVTTGISARDRATTILTVVKDGVQASDLAHPGHVFPLRARDGGVLRRAGHTEAAVDLCRLAGFKPVGAISELIHDNGEMMRLPALLQFAAEHGLKVGTIADLIAYRLGHDSFVKRVASAKLPTPWAEFTVVGYKDELNNNEHVALVLGDVARDEAVLVRMHSECLTGDALHSLRCDCGFQRDAALKMIADAGCGVLVYLRQEGRGIGLLNKIRAYALQDAGADTVEANVQLGFAPDLRDYGIGAQILHDLGVRQLKLLTNNPRKVVALEGFGIAIAERVPLHVGKNPYNERYLATKRDKLGHLAESSAAEAGHAGQLAHPDALAAKGGAGS</sequence>
<feature type="binding site" evidence="18">
    <location>
        <position position="272"/>
    </location>
    <ligand>
        <name>Zn(2+)</name>
        <dbReference type="ChEBI" id="CHEBI:29105"/>
        <note>catalytic</note>
    </ligand>
</feature>
<dbReference type="GO" id="GO:0009231">
    <property type="term" value="P:riboflavin biosynthetic process"/>
    <property type="evidence" value="ECO:0007669"/>
    <property type="project" value="UniProtKB-UniRule"/>
</dbReference>
<feature type="region of interest" description="DHBP synthase" evidence="18">
    <location>
        <begin position="1"/>
        <end position="216"/>
    </location>
</feature>
<feature type="binding site" evidence="18">
    <location>
        <position position="332"/>
    </location>
    <ligand>
        <name>GTP</name>
        <dbReference type="ChEBI" id="CHEBI:37565"/>
    </ligand>
</feature>
<dbReference type="GO" id="GO:0008686">
    <property type="term" value="F:3,4-dihydroxy-2-butanone-4-phosphate synthase activity"/>
    <property type="evidence" value="ECO:0007669"/>
    <property type="project" value="UniProtKB-UniRule"/>
</dbReference>
<keyword evidence="9 18" id="KW-0547">Nucleotide-binding</keyword>
<evidence type="ECO:0000256" key="1">
    <source>
        <dbReference type="ARBA" id="ARBA00000141"/>
    </source>
</evidence>
<feature type="binding site" evidence="18">
    <location>
        <position position="43"/>
    </location>
    <ligand>
        <name>Mg(2+)</name>
        <dbReference type="ChEBI" id="CHEBI:18420"/>
        <label>2</label>
    </ligand>
</feature>
<dbReference type="HOGENOM" id="CLU_020273_1_2_0"/>
<comment type="catalytic activity">
    <reaction evidence="1 18">
        <text>D-ribulose 5-phosphate = (2S)-2-hydroxy-3-oxobutyl phosphate + formate + H(+)</text>
        <dbReference type="Rhea" id="RHEA:18457"/>
        <dbReference type="ChEBI" id="CHEBI:15378"/>
        <dbReference type="ChEBI" id="CHEBI:15740"/>
        <dbReference type="ChEBI" id="CHEBI:58121"/>
        <dbReference type="ChEBI" id="CHEBI:58830"/>
        <dbReference type="EC" id="4.1.99.12"/>
    </reaction>
</comment>
<feature type="binding site" evidence="18">
    <location>
        <position position="288"/>
    </location>
    <ligand>
        <name>GTP</name>
        <dbReference type="ChEBI" id="CHEBI:37565"/>
    </ligand>
</feature>
<comment type="catalytic activity">
    <reaction evidence="17 18">
        <text>GTP + 4 H2O = 2,5-diamino-6-hydroxy-4-(5-phosphoribosylamino)-pyrimidine + formate + 2 phosphate + 3 H(+)</text>
        <dbReference type="Rhea" id="RHEA:23704"/>
        <dbReference type="ChEBI" id="CHEBI:15377"/>
        <dbReference type="ChEBI" id="CHEBI:15378"/>
        <dbReference type="ChEBI" id="CHEBI:15740"/>
        <dbReference type="ChEBI" id="CHEBI:37565"/>
        <dbReference type="ChEBI" id="CHEBI:43474"/>
        <dbReference type="ChEBI" id="CHEBI:58614"/>
        <dbReference type="EC" id="3.5.4.25"/>
    </reaction>
</comment>
<dbReference type="Pfam" id="PF00925">
    <property type="entry name" value="GTP_cyclohydro2"/>
    <property type="match status" value="1"/>
</dbReference>
<feature type="binding site" evidence="18">
    <location>
        <position position="47"/>
    </location>
    <ligand>
        <name>D-ribulose 5-phosphate</name>
        <dbReference type="ChEBI" id="CHEBI:58121"/>
    </ligand>
</feature>
<dbReference type="InterPro" id="IPR017945">
    <property type="entry name" value="DHBP_synth_RibB-like_a/b_dom"/>
</dbReference>
<feature type="binding site" evidence="18">
    <location>
        <begin position="42"/>
        <end position="43"/>
    </location>
    <ligand>
        <name>D-ribulose 5-phosphate</name>
        <dbReference type="ChEBI" id="CHEBI:58121"/>
    </ligand>
</feature>
<dbReference type="PANTHER" id="PTHR21327">
    <property type="entry name" value="GTP CYCLOHYDROLASE II-RELATED"/>
    <property type="match status" value="1"/>
</dbReference>
<dbReference type="Gene3D" id="3.40.50.10990">
    <property type="entry name" value="GTP cyclohydrolase II"/>
    <property type="match status" value="1"/>
</dbReference>
<feature type="active site" description="Nucleophile; for GTP cyclohydrolase activity" evidence="18">
    <location>
        <position position="346"/>
    </location>
</feature>
<feature type="domain" description="GTP cyclohydrolase II" evidence="19">
    <location>
        <begin position="223"/>
        <end position="388"/>
    </location>
</feature>
<evidence type="ECO:0000256" key="14">
    <source>
        <dbReference type="ARBA" id="ARBA00023211"/>
    </source>
</evidence>
<keyword evidence="15 18" id="KW-0456">Lyase</keyword>
<evidence type="ECO:0000313" key="20">
    <source>
        <dbReference type="EMBL" id="ADI13408.1"/>
    </source>
</evidence>
<evidence type="ECO:0000256" key="12">
    <source>
        <dbReference type="ARBA" id="ARBA00022842"/>
    </source>
</evidence>
<dbReference type="Gene3D" id="3.90.870.10">
    <property type="entry name" value="DHBP synthase"/>
    <property type="match status" value="1"/>
</dbReference>
<feature type="binding site" evidence="18">
    <location>
        <begin position="310"/>
        <end position="312"/>
    </location>
    <ligand>
        <name>GTP</name>
        <dbReference type="ChEBI" id="CHEBI:37565"/>
    </ligand>
</feature>
<evidence type="ECO:0000259" key="19">
    <source>
        <dbReference type="Pfam" id="PF00925"/>
    </source>
</evidence>
<feature type="binding site" evidence="18">
    <location>
        <begin position="155"/>
        <end position="159"/>
    </location>
    <ligand>
        <name>D-ribulose 5-phosphate</name>
        <dbReference type="ChEBI" id="CHEBI:58121"/>
    </ligand>
</feature>
<evidence type="ECO:0000256" key="6">
    <source>
        <dbReference type="ARBA" id="ARBA00005520"/>
    </source>
</evidence>